<dbReference type="EC" id="2.7.11.1" evidence="2"/>
<evidence type="ECO:0000256" key="8">
    <source>
        <dbReference type="ARBA" id="ARBA00047899"/>
    </source>
</evidence>
<dbReference type="SMART" id="SM00220">
    <property type="entry name" value="S_TKc"/>
    <property type="match status" value="1"/>
</dbReference>
<reference evidence="11" key="1">
    <citation type="submission" date="2021-02" db="EMBL/GenBank/DDBJ databases">
        <authorList>
            <person name="Nowell W R."/>
        </authorList>
    </citation>
    <scope>NUCLEOTIDE SEQUENCE</scope>
</reference>
<proteinExistence type="inferred from homology"/>
<evidence type="ECO:0000313" key="12">
    <source>
        <dbReference type="Proteomes" id="UP000663845"/>
    </source>
</evidence>
<organism evidence="11 12">
    <name type="scientific">Adineta steineri</name>
    <dbReference type="NCBI Taxonomy" id="433720"/>
    <lineage>
        <taxon>Eukaryota</taxon>
        <taxon>Metazoa</taxon>
        <taxon>Spiralia</taxon>
        <taxon>Gnathifera</taxon>
        <taxon>Rotifera</taxon>
        <taxon>Eurotatoria</taxon>
        <taxon>Bdelloidea</taxon>
        <taxon>Adinetida</taxon>
        <taxon>Adinetidae</taxon>
        <taxon>Adineta</taxon>
    </lineage>
</organism>
<dbReference type="PANTHER" id="PTHR44899:SF3">
    <property type="entry name" value="SERINE_THREONINE-PROTEIN KINASE NEK1"/>
    <property type="match status" value="1"/>
</dbReference>
<keyword evidence="7" id="KW-0067">ATP-binding</keyword>
<comment type="similarity">
    <text evidence="1">Belongs to the protein kinase superfamily. NEK Ser/Thr protein kinase family. NIMA subfamily.</text>
</comment>
<dbReference type="Proteomes" id="UP000663845">
    <property type="component" value="Unassembled WGS sequence"/>
</dbReference>
<dbReference type="EMBL" id="CAJNOG010000059">
    <property type="protein sequence ID" value="CAF0865085.1"/>
    <property type="molecule type" value="Genomic_DNA"/>
</dbReference>
<comment type="caution">
    <text evidence="11">The sequence shown here is derived from an EMBL/GenBank/DDBJ whole genome shotgun (WGS) entry which is preliminary data.</text>
</comment>
<evidence type="ECO:0000313" key="11">
    <source>
        <dbReference type="EMBL" id="CAF0865085.1"/>
    </source>
</evidence>
<dbReference type="InterPro" id="IPR008271">
    <property type="entry name" value="Ser/Thr_kinase_AS"/>
</dbReference>
<keyword evidence="6" id="KW-0418">Kinase</keyword>
<evidence type="ECO:0000256" key="7">
    <source>
        <dbReference type="ARBA" id="ARBA00022840"/>
    </source>
</evidence>
<keyword evidence="4" id="KW-0808">Transferase</keyword>
<dbReference type="InterPro" id="IPR051131">
    <property type="entry name" value="NEK_Ser/Thr_kinase_NIMA"/>
</dbReference>
<evidence type="ECO:0000256" key="1">
    <source>
        <dbReference type="ARBA" id="ARBA00010886"/>
    </source>
</evidence>
<dbReference type="Gene3D" id="1.10.510.10">
    <property type="entry name" value="Transferase(Phosphotransferase) domain 1"/>
    <property type="match status" value="1"/>
</dbReference>
<evidence type="ECO:0000256" key="2">
    <source>
        <dbReference type="ARBA" id="ARBA00012513"/>
    </source>
</evidence>
<evidence type="ECO:0000256" key="9">
    <source>
        <dbReference type="ARBA" id="ARBA00048679"/>
    </source>
</evidence>
<dbReference type="SUPFAM" id="SSF56112">
    <property type="entry name" value="Protein kinase-like (PK-like)"/>
    <property type="match status" value="1"/>
</dbReference>
<keyword evidence="5" id="KW-0547">Nucleotide-binding</keyword>
<evidence type="ECO:0000256" key="4">
    <source>
        <dbReference type="ARBA" id="ARBA00022679"/>
    </source>
</evidence>
<evidence type="ECO:0000256" key="6">
    <source>
        <dbReference type="ARBA" id="ARBA00022777"/>
    </source>
</evidence>
<dbReference type="InterPro" id="IPR011009">
    <property type="entry name" value="Kinase-like_dom_sf"/>
</dbReference>
<sequence>MSIQSTYEALNNFDICTSLVNRGHFATVCFARHRITGINVALKQVELSRMTDKKAIDDCKREVFLLQQLDHPNIIKYISHFIDNNDLYIVLELASEGDFSKMFRSFRKNNKLLNEKTIWKFFCQITCGLEYMHSKRIMHRDIKPANIFIKKDGSVKLGDLGLSRYFDSKTILVYSNVGTPYYMAPERIDGQDQGYNFQSDIWSLACILYEMVVLRSPFYEINLDLPSLQRKILTLDYEPLSTQLYSTNLHSIINQCLVLNPEQRLPINDINNIAKTMNTRFLTQTTNNIPVPISSSSNSSIIDDDTSDYN</sequence>
<dbReference type="PANTHER" id="PTHR44899">
    <property type="entry name" value="CAMK FAMILY PROTEIN KINASE"/>
    <property type="match status" value="1"/>
</dbReference>
<evidence type="ECO:0000259" key="10">
    <source>
        <dbReference type="PROSITE" id="PS50011"/>
    </source>
</evidence>
<name>A0A813X1C1_9BILA</name>
<dbReference type="InterPro" id="IPR000719">
    <property type="entry name" value="Prot_kinase_dom"/>
</dbReference>
<feature type="domain" description="Protein kinase" evidence="10">
    <location>
        <begin position="14"/>
        <end position="282"/>
    </location>
</feature>
<dbReference type="GO" id="GO:0005524">
    <property type="term" value="F:ATP binding"/>
    <property type="evidence" value="ECO:0007669"/>
    <property type="project" value="UniProtKB-KW"/>
</dbReference>
<dbReference type="PROSITE" id="PS50011">
    <property type="entry name" value="PROTEIN_KINASE_DOM"/>
    <property type="match status" value="1"/>
</dbReference>
<dbReference type="PROSITE" id="PS00108">
    <property type="entry name" value="PROTEIN_KINASE_ST"/>
    <property type="match status" value="1"/>
</dbReference>
<dbReference type="Pfam" id="PF00069">
    <property type="entry name" value="Pkinase"/>
    <property type="match status" value="1"/>
</dbReference>
<keyword evidence="3" id="KW-0723">Serine/threonine-protein kinase</keyword>
<dbReference type="AlphaFoldDB" id="A0A813X1C1"/>
<dbReference type="GO" id="GO:0004674">
    <property type="term" value="F:protein serine/threonine kinase activity"/>
    <property type="evidence" value="ECO:0007669"/>
    <property type="project" value="UniProtKB-KW"/>
</dbReference>
<evidence type="ECO:0000256" key="3">
    <source>
        <dbReference type="ARBA" id="ARBA00022527"/>
    </source>
</evidence>
<comment type="catalytic activity">
    <reaction evidence="9">
        <text>L-seryl-[protein] + ATP = O-phospho-L-seryl-[protein] + ADP + H(+)</text>
        <dbReference type="Rhea" id="RHEA:17989"/>
        <dbReference type="Rhea" id="RHEA-COMP:9863"/>
        <dbReference type="Rhea" id="RHEA-COMP:11604"/>
        <dbReference type="ChEBI" id="CHEBI:15378"/>
        <dbReference type="ChEBI" id="CHEBI:29999"/>
        <dbReference type="ChEBI" id="CHEBI:30616"/>
        <dbReference type="ChEBI" id="CHEBI:83421"/>
        <dbReference type="ChEBI" id="CHEBI:456216"/>
        <dbReference type="EC" id="2.7.11.1"/>
    </reaction>
</comment>
<gene>
    <name evidence="11" type="ORF">JYZ213_LOCUS8643</name>
</gene>
<protein>
    <recommendedName>
        <fullName evidence="2">non-specific serine/threonine protein kinase</fullName>
        <ecNumber evidence="2">2.7.11.1</ecNumber>
    </recommendedName>
</protein>
<evidence type="ECO:0000256" key="5">
    <source>
        <dbReference type="ARBA" id="ARBA00022741"/>
    </source>
</evidence>
<comment type="catalytic activity">
    <reaction evidence="8">
        <text>L-threonyl-[protein] + ATP = O-phospho-L-threonyl-[protein] + ADP + H(+)</text>
        <dbReference type="Rhea" id="RHEA:46608"/>
        <dbReference type="Rhea" id="RHEA-COMP:11060"/>
        <dbReference type="Rhea" id="RHEA-COMP:11605"/>
        <dbReference type="ChEBI" id="CHEBI:15378"/>
        <dbReference type="ChEBI" id="CHEBI:30013"/>
        <dbReference type="ChEBI" id="CHEBI:30616"/>
        <dbReference type="ChEBI" id="CHEBI:61977"/>
        <dbReference type="ChEBI" id="CHEBI:456216"/>
        <dbReference type="EC" id="2.7.11.1"/>
    </reaction>
</comment>
<accession>A0A813X1C1</accession>
<dbReference type="PIRSF" id="PIRSF000654">
    <property type="entry name" value="Integrin-linked_kinase"/>
    <property type="match status" value="1"/>
</dbReference>